<dbReference type="PANTHER" id="PTHR32308">
    <property type="entry name" value="LYASE BETA SUBUNIT, PUTATIVE (AFU_ORTHOLOGUE AFUA_4G13030)-RELATED"/>
    <property type="match status" value="1"/>
</dbReference>
<evidence type="ECO:0000256" key="1">
    <source>
        <dbReference type="ARBA" id="ARBA00001946"/>
    </source>
</evidence>
<dbReference type="Proteomes" id="UP001498421">
    <property type="component" value="Unassembled WGS sequence"/>
</dbReference>
<protein>
    <recommendedName>
        <fullName evidence="4">HpcH/HpaI aldolase/citrate lyase domain-containing protein</fullName>
    </recommendedName>
</protein>
<dbReference type="Gene3D" id="3.20.20.60">
    <property type="entry name" value="Phosphoenolpyruvate-binding domains"/>
    <property type="match status" value="1"/>
</dbReference>
<dbReference type="SUPFAM" id="SSF51621">
    <property type="entry name" value="Phosphoenolpyruvate/pyruvate domain"/>
    <property type="match status" value="1"/>
</dbReference>
<keyword evidence="6" id="KW-1185">Reference proteome</keyword>
<proteinExistence type="predicted"/>
<evidence type="ECO:0000313" key="5">
    <source>
        <dbReference type="EMBL" id="KAK7432274.1"/>
    </source>
</evidence>
<keyword evidence="2" id="KW-0479">Metal-binding</keyword>
<gene>
    <name evidence="5" type="ORF">QQZ08_001219</name>
</gene>
<feature type="domain" description="HpcH/HpaI aldolase/citrate lyase" evidence="4">
    <location>
        <begin position="8"/>
        <end position="163"/>
    </location>
</feature>
<comment type="cofactor">
    <cofactor evidence="1">
        <name>Mg(2+)</name>
        <dbReference type="ChEBI" id="CHEBI:18420"/>
    </cofactor>
</comment>
<name>A0ABR1IH17_9HYPO</name>
<organism evidence="5 6">
    <name type="scientific">Neonectria magnoliae</name>
    <dbReference type="NCBI Taxonomy" id="2732573"/>
    <lineage>
        <taxon>Eukaryota</taxon>
        <taxon>Fungi</taxon>
        <taxon>Dikarya</taxon>
        <taxon>Ascomycota</taxon>
        <taxon>Pezizomycotina</taxon>
        <taxon>Sordariomycetes</taxon>
        <taxon>Hypocreomycetidae</taxon>
        <taxon>Hypocreales</taxon>
        <taxon>Nectriaceae</taxon>
        <taxon>Neonectria</taxon>
    </lineage>
</organism>
<evidence type="ECO:0000256" key="3">
    <source>
        <dbReference type="ARBA" id="ARBA00022842"/>
    </source>
</evidence>
<comment type="caution">
    <text evidence="5">The sequence shown here is derived from an EMBL/GenBank/DDBJ whole genome shotgun (WGS) entry which is preliminary data.</text>
</comment>
<dbReference type="Pfam" id="PF03328">
    <property type="entry name" value="HpcH_HpaI"/>
    <property type="match status" value="1"/>
</dbReference>
<sequence length="208" mass="22055">MSSSSRSPKEVAVRINAVDTGLALEDLTELLKRGDNIDAIVVPKVQGPEDLHFVADIVRHVAPHRAVRVNGTVSGIPNSPRPLNILALIESARGLSDITSICRAAPTTGLSGLAFAAEDFATQLGLSRLPDRRGLLFDHSSILTAALAHSLPSVIDLVSAGVPSDDASRAALAQDCHEVMRLASRGGSVFIHLKLGLFRKPLGRRQIV</sequence>
<evidence type="ECO:0000313" key="6">
    <source>
        <dbReference type="Proteomes" id="UP001498421"/>
    </source>
</evidence>
<dbReference type="EMBL" id="JAZAVK010000006">
    <property type="protein sequence ID" value="KAK7432274.1"/>
    <property type="molecule type" value="Genomic_DNA"/>
</dbReference>
<evidence type="ECO:0000259" key="4">
    <source>
        <dbReference type="Pfam" id="PF03328"/>
    </source>
</evidence>
<dbReference type="InterPro" id="IPR040442">
    <property type="entry name" value="Pyrv_kinase-like_dom_sf"/>
</dbReference>
<dbReference type="PANTHER" id="PTHR32308:SF0">
    <property type="entry name" value="HPCH_HPAI ALDOLASE_CITRATE LYASE DOMAIN-CONTAINING PROTEIN"/>
    <property type="match status" value="1"/>
</dbReference>
<accession>A0ABR1IH17</accession>
<dbReference type="InterPro" id="IPR005000">
    <property type="entry name" value="Aldolase/citrate-lyase_domain"/>
</dbReference>
<reference evidence="5 6" key="1">
    <citation type="journal article" date="2025" name="Microbiol. Resour. Announc.">
        <title>Draft genome sequences for Neonectria magnoliae and Neonectria punicea, canker pathogens of Liriodendron tulipifera and Acer saccharum in West Virginia.</title>
        <authorList>
            <person name="Petronek H.M."/>
            <person name="Kasson M.T."/>
            <person name="Metheny A.M."/>
            <person name="Stauder C.M."/>
            <person name="Lovett B."/>
            <person name="Lynch S.C."/>
            <person name="Garnas J.R."/>
            <person name="Kasson L.R."/>
            <person name="Stajich J.E."/>
        </authorList>
    </citation>
    <scope>NUCLEOTIDE SEQUENCE [LARGE SCALE GENOMIC DNA]</scope>
    <source>
        <strain evidence="5 6">NRRL 64651</strain>
    </source>
</reference>
<evidence type="ECO:0000256" key="2">
    <source>
        <dbReference type="ARBA" id="ARBA00022723"/>
    </source>
</evidence>
<keyword evidence="3" id="KW-0460">Magnesium</keyword>
<dbReference type="InterPro" id="IPR015813">
    <property type="entry name" value="Pyrv/PenolPyrv_kinase-like_dom"/>
</dbReference>